<comment type="caution">
    <text evidence="7">The sequence shown here is derived from an EMBL/GenBank/DDBJ whole genome shotgun (WGS) entry which is preliminary data.</text>
</comment>
<dbReference type="InterPro" id="IPR002509">
    <property type="entry name" value="NODB_dom"/>
</dbReference>
<dbReference type="SUPFAM" id="SSF88713">
    <property type="entry name" value="Glycoside hydrolase/deacetylase"/>
    <property type="match status" value="1"/>
</dbReference>
<organism evidence="7 8">
    <name type="scientific">Azospirillum cavernae</name>
    <dbReference type="NCBI Taxonomy" id="2320860"/>
    <lineage>
        <taxon>Bacteria</taxon>
        <taxon>Pseudomonadati</taxon>
        <taxon>Pseudomonadota</taxon>
        <taxon>Alphaproteobacteria</taxon>
        <taxon>Rhodospirillales</taxon>
        <taxon>Azospirillaceae</taxon>
        <taxon>Azospirillum</taxon>
    </lineage>
</organism>
<dbReference type="Proteomes" id="UP000283458">
    <property type="component" value="Unassembled WGS sequence"/>
</dbReference>
<comment type="function">
    <text evidence="1">Is involved in generating a small heat-stable compound (Nod), an acylated oligomer of N-acetylglucosamine, that stimulates mitosis in various plant protoplasts.</text>
</comment>
<keyword evidence="4" id="KW-0732">Signal</keyword>
<dbReference type="RefSeq" id="WP_119834194.1">
    <property type="nucleotide sequence ID" value="NZ_QYUL01000006.1"/>
</dbReference>
<evidence type="ECO:0000256" key="2">
    <source>
        <dbReference type="ARBA" id="ARBA00010973"/>
    </source>
</evidence>
<dbReference type="AlphaFoldDB" id="A0A418VL28"/>
<dbReference type="CDD" id="cd10918">
    <property type="entry name" value="CE4_NodB_like_5s_6s"/>
    <property type="match status" value="1"/>
</dbReference>
<evidence type="ECO:0000256" key="4">
    <source>
        <dbReference type="ARBA" id="ARBA00022729"/>
    </source>
</evidence>
<gene>
    <name evidence="7" type="ORF">D3877_28585</name>
</gene>
<dbReference type="Pfam" id="PF01522">
    <property type="entry name" value="Polysacc_deac_1"/>
    <property type="match status" value="1"/>
</dbReference>
<dbReference type="PANTHER" id="PTHR34216">
    <property type="match status" value="1"/>
</dbReference>
<feature type="domain" description="NodB homology" evidence="6">
    <location>
        <begin position="55"/>
        <end position="249"/>
    </location>
</feature>
<evidence type="ECO:0000256" key="5">
    <source>
        <dbReference type="ARBA" id="ARBA00032976"/>
    </source>
</evidence>
<dbReference type="EMBL" id="QYUL01000006">
    <property type="protein sequence ID" value="RJF76842.1"/>
    <property type="molecule type" value="Genomic_DNA"/>
</dbReference>
<dbReference type="InterPro" id="IPR051398">
    <property type="entry name" value="Polysacch_Deacetylase"/>
</dbReference>
<evidence type="ECO:0000256" key="1">
    <source>
        <dbReference type="ARBA" id="ARBA00003236"/>
    </source>
</evidence>
<evidence type="ECO:0000313" key="7">
    <source>
        <dbReference type="EMBL" id="RJF76842.1"/>
    </source>
</evidence>
<dbReference type="PANTHER" id="PTHR34216:SF11">
    <property type="entry name" value="CHITOOLIGOSACCHARIDE DEACETYLASE"/>
    <property type="match status" value="1"/>
</dbReference>
<protein>
    <recommendedName>
        <fullName evidence="3">Chitooligosaccharide deacetylase</fullName>
    </recommendedName>
    <alternativeName>
        <fullName evidence="5">Nodulation protein B</fullName>
    </alternativeName>
</protein>
<keyword evidence="8" id="KW-1185">Reference proteome</keyword>
<proteinExistence type="inferred from homology"/>
<dbReference type="InterPro" id="IPR011330">
    <property type="entry name" value="Glyco_hydro/deAcase_b/a-brl"/>
</dbReference>
<evidence type="ECO:0000259" key="6">
    <source>
        <dbReference type="PROSITE" id="PS51677"/>
    </source>
</evidence>
<evidence type="ECO:0000256" key="3">
    <source>
        <dbReference type="ARBA" id="ARBA00020071"/>
    </source>
</evidence>
<dbReference type="PROSITE" id="PS51677">
    <property type="entry name" value="NODB"/>
    <property type="match status" value="1"/>
</dbReference>
<evidence type="ECO:0000313" key="8">
    <source>
        <dbReference type="Proteomes" id="UP000283458"/>
    </source>
</evidence>
<accession>A0A418VL28</accession>
<dbReference type="GO" id="GO:0016810">
    <property type="term" value="F:hydrolase activity, acting on carbon-nitrogen (but not peptide) bonds"/>
    <property type="evidence" value="ECO:0007669"/>
    <property type="project" value="InterPro"/>
</dbReference>
<dbReference type="Gene3D" id="3.20.20.370">
    <property type="entry name" value="Glycoside hydrolase/deacetylase"/>
    <property type="match status" value="1"/>
</dbReference>
<dbReference type="GO" id="GO:0005975">
    <property type="term" value="P:carbohydrate metabolic process"/>
    <property type="evidence" value="ECO:0007669"/>
    <property type="project" value="InterPro"/>
</dbReference>
<sequence length="249" mass="27105">MSACFLVYHRLADHGANRRFHDVAPALWERHLDRLAHLGAAPMDADPLLRLTDGRNVALTFDDGTADHLDAARALDRRGWRGVFMVPAGLLGESGRLSDADVAALAASGHAIGSHGWSHRRFDQLSERERANELAASRDRLGGVTGSAPVWLAPPGGLWPAAATAQALELGYRHARGTAWGVVADGWQERPETLLPAFVLSGRVGPQALAWLLRARPGGVFDRLARMKEGVKRLTGEAAWDRMREGIRR</sequence>
<name>A0A418VL28_9PROT</name>
<dbReference type="OrthoDB" id="9784220at2"/>
<reference evidence="7 8" key="1">
    <citation type="submission" date="2018-09" db="EMBL/GenBank/DDBJ databases">
        <authorList>
            <person name="Zhu H."/>
        </authorList>
    </citation>
    <scope>NUCLEOTIDE SEQUENCE [LARGE SCALE GENOMIC DNA]</scope>
    <source>
        <strain evidence="7 8">K2W22B-5</strain>
    </source>
</reference>
<comment type="similarity">
    <text evidence="2">Belongs to the polysaccharide deacetylase family.</text>
</comment>